<keyword evidence="4" id="KW-1185">Reference proteome</keyword>
<accession>A0A238BYZ0</accession>
<dbReference type="OrthoDB" id="6139674at2759"/>
<dbReference type="Pfam" id="PF25301">
    <property type="entry name" value="CUT_C"/>
    <property type="match status" value="1"/>
</dbReference>
<organism evidence="3 4">
    <name type="scientific">Onchocerca flexuosa</name>
    <dbReference type="NCBI Taxonomy" id="387005"/>
    <lineage>
        <taxon>Eukaryota</taxon>
        <taxon>Metazoa</taxon>
        <taxon>Ecdysozoa</taxon>
        <taxon>Nematoda</taxon>
        <taxon>Chromadorea</taxon>
        <taxon>Rhabditida</taxon>
        <taxon>Spirurina</taxon>
        <taxon>Spiruromorpha</taxon>
        <taxon>Filarioidea</taxon>
        <taxon>Onchocercidae</taxon>
        <taxon>Onchocerca</taxon>
    </lineage>
</organism>
<reference evidence="3 4" key="1">
    <citation type="submission" date="2015-12" db="EMBL/GenBank/DDBJ databases">
        <title>Draft genome of the nematode, Onchocerca flexuosa.</title>
        <authorList>
            <person name="Mitreva M."/>
        </authorList>
    </citation>
    <scope>NUCLEOTIDE SEQUENCE [LARGE SCALE GENOMIC DNA]</scope>
    <source>
        <strain evidence="3">Red Deer</strain>
    </source>
</reference>
<dbReference type="PANTHER" id="PTHR22907">
    <property type="entry name" value="GH04558P"/>
    <property type="match status" value="1"/>
</dbReference>
<gene>
    <name evidence="3" type="ORF">X798_02871</name>
</gene>
<sequence>MGRTFVKGYIQDSNCFQVGNHHEQHKFAIKFNQCGLRRSREIFLTKIDRAFRLNCFYMESSKTITQQLEIRYEILSGDETGIQVRYAKVGDSVYHKWTCLAETNDLYCMKVHTCTVSDGQGGETVEVLDKKG</sequence>
<evidence type="ECO:0000313" key="3">
    <source>
        <dbReference type="EMBL" id="OZC10025.1"/>
    </source>
</evidence>
<name>A0A238BYZ0_9BILA</name>
<dbReference type="EMBL" id="KZ269989">
    <property type="protein sequence ID" value="OZC10025.1"/>
    <property type="molecule type" value="Genomic_DNA"/>
</dbReference>
<evidence type="ECO:0000256" key="1">
    <source>
        <dbReference type="ARBA" id="ARBA00022729"/>
    </source>
</evidence>
<dbReference type="PANTHER" id="PTHR22907:SF57">
    <property type="entry name" value="CUTICLIN-4"/>
    <property type="match status" value="1"/>
</dbReference>
<dbReference type="Proteomes" id="UP000242913">
    <property type="component" value="Unassembled WGS sequence"/>
</dbReference>
<proteinExistence type="predicted"/>
<keyword evidence="1" id="KW-0732">Signal</keyword>
<dbReference type="InterPro" id="IPR057475">
    <property type="entry name" value="CUT_C"/>
</dbReference>
<dbReference type="InterPro" id="IPR051962">
    <property type="entry name" value="Cuticlin"/>
</dbReference>
<evidence type="ECO:0000313" key="4">
    <source>
        <dbReference type="Proteomes" id="UP000242913"/>
    </source>
</evidence>
<evidence type="ECO:0000259" key="2">
    <source>
        <dbReference type="Pfam" id="PF25301"/>
    </source>
</evidence>
<dbReference type="AlphaFoldDB" id="A0A238BYZ0"/>
<protein>
    <recommendedName>
        <fullName evidence="2">Cuticlin C-terminal domain-containing protein</fullName>
    </recommendedName>
</protein>
<feature type="domain" description="Cuticlin C-terminal" evidence="2">
    <location>
        <begin position="70"/>
        <end position="132"/>
    </location>
</feature>